<evidence type="ECO:0000313" key="2">
    <source>
        <dbReference type="Proteomes" id="UP000199095"/>
    </source>
</evidence>
<protein>
    <recommendedName>
        <fullName evidence="3">DUF3139 domain-containing protein</fullName>
    </recommendedName>
</protein>
<name>A0A1I0GUW7_9BACI</name>
<dbReference type="Proteomes" id="UP000199095">
    <property type="component" value="Unassembled WGS sequence"/>
</dbReference>
<evidence type="ECO:0008006" key="3">
    <source>
        <dbReference type="Google" id="ProtNLM"/>
    </source>
</evidence>
<dbReference type="OrthoDB" id="2884721at2"/>
<keyword evidence="2" id="KW-1185">Reference proteome</keyword>
<dbReference type="AlphaFoldDB" id="A0A1I0GUW7"/>
<accession>A0A1I0GUW7</accession>
<dbReference type="STRING" id="237682.SAMN05421676_107176"/>
<organism evidence="1 2">
    <name type="scientific">Salinibacillus kushneri</name>
    <dbReference type="NCBI Taxonomy" id="237682"/>
    <lineage>
        <taxon>Bacteria</taxon>
        <taxon>Bacillati</taxon>
        <taxon>Bacillota</taxon>
        <taxon>Bacilli</taxon>
        <taxon>Bacillales</taxon>
        <taxon>Bacillaceae</taxon>
        <taxon>Salinibacillus</taxon>
    </lineage>
</organism>
<reference evidence="2" key="1">
    <citation type="submission" date="2016-10" db="EMBL/GenBank/DDBJ databases">
        <authorList>
            <person name="Varghese N."/>
            <person name="Submissions S."/>
        </authorList>
    </citation>
    <scope>NUCLEOTIDE SEQUENCE [LARGE SCALE GENOMIC DNA]</scope>
    <source>
        <strain evidence="2">CGMCC 1.3566</strain>
    </source>
</reference>
<sequence>MVGLLIYGFQLFTLDKEKSKLKNDTISYLENKGYDEETDIKEIYIVAIVELSKDNELIHTGDYQAVVHFEDEPKNAYFYTYKNNTKEIIQIDSVNEGTNQSLNHKE</sequence>
<dbReference type="EMBL" id="FOHJ01000007">
    <property type="protein sequence ID" value="SET74982.1"/>
    <property type="molecule type" value="Genomic_DNA"/>
</dbReference>
<gene>
    <name evidence="1" type="ORF">SAMN05421676_107176</name>
</gene>
<evidence type="ECO:0000313" key="1">
    <source>
        <dbReference type="EMBL" id="SET74982.1"/>
    </source>
</evidence>
<proteinExistence type="predicted"/>